<evidence type="ECO:0000256" key="2">
    <source>
        <dbReference type="ARBA" id="ARBA00022741"/>
    </source>
</evidence>
<dbReference type="InterPro" id="IPR002698">
    <property type="entry name" value="FTHF_cligase"/>
</dbReference>
<dbReference type="Pfam" id="PF01812">
    <property type="entry name" value="5-FTHF_cyc-lig"/>
    <property type="match status" value="1"/>
</dbReference>
<name>A0A1M4XP50_9GAMM</name>
<dbReference type="NCBIfam" id="TIGR02727">
    <property type="entry name" value="MTHFS_bact"/>
    <property type="match status" value="1"/>
</dbReference>
<evidence type="ECO:0000256" key="3">
    <source>
        <dbReference type="ARBA" id="ARBA00022840"/>
    </source>
</evidence>
<protein>
    <recommendedName>
        <fullName evidence="4">5-formyltetrahydrofolate cyclo-ligase</fullName>
        <ecNumber evidence="4">6.3.3.2</ecNumber>
    </recommendedName>
</protein>
<dbReference type="PANTHER" id="PTHR23407">
    <property type="entry name" value="ATPASE INHIBITOR/5-FORMYLTETRAHYDROFOLATE CYCLO-LIGASE"/>
    <property type="match status" value="1"/>
</dbReference>
<evidence type="ECO:0000313" key="6">
    <source>
        <dbReference type="Proteomes" id="UP000242857"/>
    </source>
</evidence>
<dbReference type="AlphaFoldDB" id="A0A1M4XP50"/>
<comment type="cofactor">
    <cofactor evidence="4">
        <name>Mg(2+)</name>
        <dbReference type="ChEBI" id="CHEBI:18420"/>
    </cofactor>
</comment>
<reference evidence="6" key="1">
    <citation type="submission" date="2016-11" db="EMBL/GenBank/DDBJ databases">
        <authorList>
            <person name="Varghese N."/>
            <person name="Submissions S."/>
        </authorList>
    </citation>
    <scope>NUCLEOTIDE SEQUENCE [LARGE SCALE GENOMIC DNA]</scope>
    <source>
        <strain evidence="6">DSM 14834</strain>
    </source>
</reference>
<comment type="catalytic activity">
    <reaction evidence="4">
        <text>(6S)-5-formyl-5,6,7,8-tetrahydrofolate + ATP = (6R)-5,10-methenyltetrahydrofolate + ADP + phosphate</text>
        <dbReference type="Rhea" id="RHEA:10488"/>
        <dbReference type="ChEBI" id="CHEBI:30616"/>
        <dbReference type="ChEBI" id="CHEBI:43474"/>
        <dbReference type="ChEBI" id="CHEBI:57455"/>
        <dbReference type="ChEBI" id="CHEBI:57457"/>
        <dbReference type="ChEBI" id="CHEBI:456216"/>
        <dbReference type="EC" id="6.3.3.2"/>
    </reaction>
</comment>
<accession>A0A1M4XP50</accession>
<organism evidence="5 6">
    <name type="scientific">Thermomonas hydrothermalis</name>
    <dbReference type="NCBI Taxonomy" id="213588"/>
    <lineage>
        <taxon>Bacteria</taxon>
        <taxon>Pseudomonadati</taxon>
        <taxon>Pseudomonadota</taxon>
        <taxon>Gammaproteobacteria</taxon>
        <taxon>Lysobacterales</taxon>
        <taxon>Lysobacteraceae</taxon>
        <taxon>Thermomonas</taxon>
    </lineage>
</organism>
<dbReference type="GO" id="GO:0030272">
    <property type="term" value="F:5-formyltetrahydrofolate cyclo-ligase activity"/>
    <property type="evidence" value="ECO:0007669"/>
    <property type="project" value="UniProtKB-EC"/>
</dbReference>
<keyword evidence="4" id="KW-0479">Metal-binding</keyword>
<dbReference type="SUPFAM" id="SSF100950">
    <property type="entry name" value="NagB/RpiA/CoA transferase-like"/>
    <property type="match status" value="1"/>
</dbReference>
<dbReference type="Gene3D" id="3.40.50.10420">
    <property type="entry name" value="NagB/RpiA/CoA transferase-like"/>
    <property type="match status" value="1"/>
</dbReference>
<dbReference type="EMBL" id="FQUK01000022">
    <property type="protein sequence ID" value="SHE95235.1"/>
    <property type="molecule type" value="Genomic_DNA"/>
</dbReference>
<dbReference type="InterPro" id="IPR024185">
    <property type="entry name" value="FTHF_cligase-like_sf"/>
</dbReference>
<dbReference type="GO" id="GO:0005524">
    <property type="term" value="F:ATP binding"/>
    <property type="evidence" value="ECO:0007669"/>
    <property type="project" value="UniProtKB-KW"/>
</dbReference>
<keyword evidence="6" id="KW-1185">Reference proteome</keyword>
<dbReference type="InterPro" id="IPR037171">
    <property type="entry name" value="NagB/RpiA_transferase-like"/>
</dbReference>
<dbReference type="GO" id="GO:0035999">
    <property type="term" value="P:tetrahydrofolate interconversion"/>
    <property type="evidence" value="ECO:0007669"/>
    <property type="project" value="TreeGrafter"/>
</dbReference>
<dbReference type="PANTHER" id="PTHR23407:SF1">
    <property type="entry name" value="5-FORMYLTETRAHYDROFOLATE CYCLO-LIGASE"/>
    <property type="match status" value="1"/>
</dbReference>
<evidence type="ECO:0000256" key="1">
    <source>
        <dbReference type="ARBA" id="ARBA00010638"/>
    </source>
</evidence>
<dbReference type="Proteomes" id="UP000242857">
    <property type="component" value="Unassembled WGS sequence"/>
</dbReference>
<dbReference type="STRING" id="213588.SAMN02745204_01476"/>
<dbReference type="EC" id="6.3.3.2" evidence="4"/>
<keyword evidence="2 4" id="KW-0547">Nucleotide-binding</keyword>
<keyword evidence="5" id="KW-0436">Ligase</keyword>
<evidence type="ECO:0000313" key="5">
    <source>
        <dbReference type="EMBL" id="SHE95235.1"/>
    </source>
</evidence>
<comment type="similarity">
    <text evidence="1 4">Belongs to the 5-formyltetrahydrofolate cyclo-ligase family.</text>
</comment>
<dbReference type="GO" id="GO:0046872">
    <property type="term" value="F:metal ion binding"/>
    <property type="evidence" value="ECO:0007669"/>
    <property type="project" value="UniProtKB-KW"/>
</dbReference>
<gene>
    <name evidence="5" type="ORF">SAMN02745204_01476</name>
</gene>
<dbReference type="GO" id="GO:0009396">
    <property type="term" value="P:folic acid-containing compound biosynthetic process"/>
    <property type="evidence" value="ECO:0007669"/>
    <property type="project" value="TreeGrafter"/>
</dbReference>
<evidence type="ECO:0000256" key="4">
    <source>
        <dbReference type="RuleBase" id="RU361279"/>
    </source>
</evidence>
<keyword evidence="3 4" id="KW-0067">ATP-binding</keyword>
<keyword evidence="4" id="KW-0460">Magnesium</keyword>
<proteinExistence type="inferred from homology"/>
<sequence>MSGKPDGCPASPLEPRVQGRSARIATAETFLPFLSPDRRRVNPSSERAALRKTLRQRRRQLSPGQRIAGAEALADRLLALPDLPATGYVAGYWATDGEIGLHAFQIRLPAGLIYCLPLLHADGTLRFAPWRPGDPLVTNRYGIPEPDVHAEGALMAADMHLLVMPLVGFTAQCQRLGMGGGWYDRTLAFRRERPAPPLLVGVGFDEQQTAPIADAPWDIHPDLICTPTRTLHRCPSA</sequence>